<name>A0ABY5KU98_9CELL</name>
<protein>
    <submittedName>
        <fullName evidence="5">Metallophosphoesterase family protein</fullName>
    </submittedName>
</protein>
<reference evidence="5 6" key="1">
    <citation type="submission" date="2022-07" db="EMBL/GenBank/DDBJ databases">
        <title>Novel species in genus cellulomonas.</title>
        <authorList>
            <person name="Ye L."/>
        </authorList>
    </citation>
    <scope>NUCLEOTIDE SEQUENCE [LARGE SCALE GENOMIC DNA]</scope>
    <source>
        <strain evidence="6">zg-B89</strain>
    </source>
</reference>
<evidence type="ECO:0000256" key="1">
    <source>
        <dbReference type="ARBA" id="ARBA00022729"/>
    </source>
</evidence>
<feature type="chain" id="PRO_5047390481" evidence="2">
    <location>
        <begin position="43"/>
        <end position="651"/>
    </location>
</feature>
<dbReference type="CDD" id="cd00063">
    <property type="entry name" value="FN3"/>
    <property type="match status" value="1"/>
</dbReference>
<organism evidence="5 6">
    <name type="scientific">Cellulomonas xiejunii</name>
    <dbReference type="NCBI Taxonomy" id="2968083"/>
    <lineage>
        <taxon>Bacteria</taxon>
        <taxon>Bacillati</taxon>
        <taxon>Actinomycetota</taxon>
        <taxon>Actinomycetes</taxon>
        <taxon>Micrococcales</taxon>
        <taxon>Cellulomonadaceae</taxon>
        <taxon>Cellulomonas</taxon>
    </lineage>
</organism>
<evidence type="ECO:0000313" key="5">
    <source>
        <dbReference type="EMBL" id="UUI72771.1"/>
    </source>
</evidence>
<feature type="signal peptide" evidence="2">
    <location>
        <begin position="1"/>
        <end position="42"/>
    </location>
</feature>
<evidence type="ECO:0000256" key="2">
    <source>
        <dbReference type="SAM" id="SignalP"/>
    </source>
</evidence>
<dbReference type="Gene3D" id="2.60.40.380">
    <property type="entry name" value="Purple acid phosphatase-like, N-terminal"/>
    <property type="match status" value="1"/>
</dbReference>
<gene>
    <name evidence="5" type="ORF">NP048_04795</name>
</gene>
<dbReference type="InterPro" id="IPR015914">
    <property type="entry name" value="PAPs_N"/>
</dbReference>
<dbReference type="InterPro" id="IPR029052">
    <property type="entry name" value="Metallo-depent_PP-like"/>
</dbReference>
<dbReference type="RefSeq" id="WP_227578349.1">
    <property type="nucleotide sequence ID" value="NZ_CP101987.1"/>
</dbReference>
<accession>A0ABY5KU98</accession>
<feature type="domain" description="Purple acid phosphatase N-terminal" evidence="4">
    <location>
        <begin position="50"/>
        <end position="134"/>
    </location>
</feature>
<dbReference type="Gene3D" id="3.60.21.10">
    <property type="match status" value="1"/>
</dbReference>
<dbReference type="Pfam" id="PF00149">
    <property type="entry name" value="Metallophos"/>
    <property type="match status" value="1"/>
</dbReference>
<dbReference type="Pfam" id="PF16656">
    <property type="entry name" value="Pur_ac_phosph_N"/>
    <property type="match status" value="1"/>
</dbReference>
<dbReference type="InterPro" id="IPR008963">
    <property type="entry name" value="Purple_acid_Pase-like_N"/>
</dbReference>
<feature type="domain" description="Calcineurin-like phosphoesterase" evidence="3">
    <location>
        <begin position="169"/>
        <end position="378"/>
    </location>
</feature>
<evidence type="ECO:0000259" key="3">
    <source>
        <dbReference type="Pfam" id="PF00149"/>
    </source>
</evidence>
<evidence type="ECO:0000313" key="6">
    <source>
        <dbReference type="Proteomes" id="UP001316384"/>
    </source>
</evidence>
<dbReference type="InterPro" id="IPR004843">
    <property type="entry name" value="Calcineurin-like_PHP"/>
</dbReference>
<proteinExistence type="predicted"/>
<dbReference type="EMBL" id="CP101987">
    <property type="protein sequence ID" value="UUI72771.1"/>
    <property type="molecule type" value="Genomic_DNA"/>
</dbReference>
<dbReference type="PANTHER" id="PTHR22953">
    <property type="entry name" value="ACID PHOSPHATASE RELATED"/>
    <property type="match status" value="1"/>
</dbReference>
<dbReference type="SUPFAM" id="SSF56300">
    <property type="entry name" value="Metallo-dependent phosphatases"/>
    <property type="match status" value="1"/>
</dbReference>
<dbReference type="InterPro" id="IPR039331">
    <property type="entry name" value="PAPs-like"/>
</dbReference>
<dbReference type="InterPro" id="IPR003961">
    <property type="entry name" value="FN3_dom"/>
</dbReference>
<dbReference type="Proteomes" id="UP001316384">
    <property type="component" value="Chromosome"/>
</dbReference>
<keyword evidence="6" id="KW-1185">Reference proteome</keyword>
<sequence length="651" mass="68476">MRTPLPSRPRAAGPLRHRLTAALACGAVVAGGALATATPVAADTGTATDRLILTPTDQATTSQFVTWRSTSSAPAAVEYRRTGGTAATVAATVTDTIGEHTHLSATLTGLAAGTRYEYRVGQGGDWTPWRTFRTASDAAEPFSFLYYGDAQISLDTTWPAVVQAANAKAPDAVGSVHAGDLIDTASNQTQWTNWFSGMGESAMTTQVLAAPGNHEYSGDQTMRNWKANFTYALNSPTRATTDDLAKLAEGDTPAARQTAAYLDHFERFAGETVYFVDYQDVRFITLNATRNSGFLTPSDLPACSEGCPDAGKLWIDFQAAWLDHVLATNPNTWAVATFHQPVYSVSSGRDEPLLRAAWVPVFEKHDIDLVLQGHDHTYARGYKDTTATGTPGVTSGPVYAVANSGGKYYTLAPEGENVWTRNGATQVKRGADVSTYQVVTVDGGTLRYESYVAALNGAAPERVGDLYDAFTITKDARGKRVVEDGVEVPAGDAQQLAVTVPEQAGEPGEFVWAVDGSNDLVDLGVAEQAGDHLRAAGALNPVRVTDTRRDAPAWSLSGQVSDFVAGDRVVDGKHLGWAPSATENTGGATPGAAVASGFVSGDGLAEPAVLGSAAAGHERGSVLLGAELDLRLPVSVTEGRYSATLTLTALS</sequence>
<dbReference type="SUPFAM" id="SSF49363">
    <property type="entry name" value="Purple acid phosphatase, N-terminal domain"/>
    <property type="match status" value="1"/>
</dbReference>
<keyword evidence="1 2" id="KW-0732">Signal</keyword>
<evidence type="ECO:0000259" key="4">
    <source>
        <dbReference type="Pfam" id="PF16656"/>
    </source>
</evidence>
<dbReference type="PANTHER" id="PTHR22953:SF153">
    <property type="entry name" value="PURPLE ACID PHOSPHATASE"/>
    <property type="match status" value="1"/>
</dbReference>